<dbReference type="SUPFAM" id="SSF75217">
    <property type="entry name" value="alpha/beta knot"/>
    <property type="match status" value="1"/>
</dbReference>
<evidence type="ECO:0000256" key="1">
    <source>
        <dbReference type="ARBA" id="ARBA00007228"/>
    </source>
</evidence>
<name>A0A1I4SB21_9EURY</name>
<evidence type="ECO:0000313" key="7">
    <source>
        <dbReference type="Proteomes" id="UP000198535"/>
    </source>
</evidence>
<dbReference type="GO" id="GO:0003723">
    <property type="term" value="F:RNA binding"/>
    <property type="evidence" value="ECO:0007669"/>
    <property type="project" value="InterPro"/>
</dbReference>
<gene>
    <name evidence="6" type="ORF">SAMN04488696_1868</name>
</gene>
<dbReference type="InterPro" id="IPR029028">
    <property type="entry name" value="Alpha/beta_knot_MTases"/>
</dbReference>
<evidence type="ECO:0000313" key="6">
    <source>
        <dbReference type="EMBL" id="SFM61500.1"/>
    </source>
</evidence>
<dbReference type="OrthoDB" id="372184at2157"/>
<dbReference type="Gene3D" id="3.40.1280.10">
    <property type="match status" value="1"/>
</dbReference>
<keyword evidence="4" id="KW-0949">S-adenosyl-L-methionine</keyword>
<dbReference type="EMBL" id="FOUJ01000003">
    <property type="protein sequence ID" value="SFM61500.1"/>
    <property type="molecule type" value="Genomic_DNA"/>
</dbReference>
<dbReference type="Proteomes" id="UP000198535">
    <property type="component" value="Unassembled WGS sequence"/>
</dbReference>
<organism evidence="6 7">
    <name type="scientific">Methanolobus profundi</name>
    <dbReference type="NCBI Taxonomy" id="487685"/>
    <lineage>
        <taxon>Archaea</taxon>
        <taxon>Methanobacteriati</taxon>
        <taxon>Methanobacteriota</taxon>
        <taxon>Stenosarchaea group</taxon>
        <taxon>Methanomicrobia</taxon>
        <taxon>Methanosarcinales</taxon>
        <taxon>Methanosarcinaceae</taxon>
        <taxon>Methanolobus</taxon>
    </lineage>
</organism>
<dbReference type="AlphaFoldDB" id="A0A1I4SB21"/>
<dbReference type="PIRSF" id="PIRSF004808">
    <property type="entry name" value="LasT"/>
    <property type="match status" value="1"/>
</dbReference>
<evidence type="ECO:0000256" key="3">
    <source>
        <dbReference type="ARBA" id="ARBA00022679"/>
    </source>
</evidence>
<dbReference type="STRING" id="487685.SAMN04488696_1868"/>
<comment type="similarity">
    <text evidence="1">Belongs to the class IV-like SAM-binding methyltransferase superfamily. RNA methyltransferase TrmH family.</text>
</comment>
<keyword evidence="2 6" id="KW-0489">Methyltransferase</keyword>
<feature type="domain" description="tRNA/rRNA methyltransferase SpoU type" evidence="5">
    <location>
        <begin position="23"/>
        <end position="174"/>
    </location>
</feature>
<evidence type="ECO:0000256" key="4">
    <source>
        <dbReference type="ARBA" id="ARBA00022691"/>
    </source>
</evidence>
<dbReference type="Gene3D" id="1.10.8.590">
    <property type="match status" value="1"/>
</dbReference>
<dbReference type="NCBIfam" id="TIGR00050">
    <property type="entry name" value="rRNA_methyl_1"/>
    <property type="match status" value="1"/>
</dbReference>
<dbReference type="InterPro" id="IPR029026">
    <property type="entry name" value="tRNA_m1G_MTases_N"/>
</dbReference>
<dbReference type="CDD" id="cd18093">
    <property type="entry name" value="SpoU-like_TrmJ"/>
    <property type="match status" value="1"/>
</dbReference>
<proteinExistence type="inferred from homology"/>
<dbReference type="InterPro" id="IPR004384">
    <property type="entry name" value="RNA_MeTrfase_TrmJ/LasT"/>
</dbReference>
<dbReference type="GO" id="GO:0005829">
    <property type="term" value="C:cytosol"/>
    <property type="evidence" value="ECO:0007669"/>
    <property type="project" value="TreeGrafter"/>
</dbReference>
<keyword evidence="7" id="KW-1185">Reference proteome</keyword>
<dbReference type="PANTHER" id="PTHR42786">
    <property type="entry name" value="TRNA/RRNA METHYLTRANSFERASE"/>
    <property type="match status" value="1"/>
</dbReference>
<keyword evidence="3 6" id="KW-0808">Transferase</keyword>
<sequence length="263" mass="29225">MPLLAYVGKKQKEAVGCTHNMDLRVVLVEPLYQGNVGSVTRAMKNFGFSDLILVNPCKLEGEARAMSSHARDLLESARKVSSLEEAIEDCSIVIGTTGIAGSRFDLHLRVPGYTPGEMKDRLSGIDGKVAVLFGREDNGFTKEELKKCDMIMTIPTSDVYPVMNLSHAVAVVLYEFSSIVSGDTPLADPFDIRLLYDHLSELLDDIDYPEHKKEKTDLMLRRIFGRACLMPREVQTLRGILRKVQRTCQAEDEQQGTSAANDD</sequence>
<protein>
    <submittedName>
        <fullName evidence="6">RNA methyltransferase, TrmH family, group 1</fullName>
    </submittedName>
</protein>
<dbReference type="Pfam" id="PF00588">
    <property type="entry name" value="SpoU_methylase"/>
    <property type="match status" value="1"/>
</dbReference>
<dbReference type="GO" id="GO:0002128">
    <property type="term" value="P:tRNA nucleoside ribose methylation"/>
    <property type="evidence" value="ECO:0007669"/>
    <property type="project" value="TreeGrafter"/>
</dbReference>
<reference evidence="7" key="1">
    <citation type="submission" date="2016-10" db="EMBL/GenBank/DDBJ databases">
        <authorList>
            <person name="Varghese N."/>
            <person name="Submissions S."/>
        </authorList>
    </citation>
    <scope>NUCLEOTIDE SEQUENCE [LARGE SCALE GENOMIC DNA]</scope>
    <source>
        <strain evidence="7">Mob M</strain>
    </source>
</reference>
<evidence type="ECO:0000259" key="5">
    <source>
        <dbReference type="Pfam" id="PF00588"/>
    </source>
</evidence>
<dbReference type="PANTHER" id="PTHR42786:SF2">
    <property type="entry name" value="TRNA (CYTIDINE_URIDINE-2'-O-)-METHYLTRANSFERASE TRMJ"/>
    <property type="match status" value="1"/>
</dbReference>
<dbReference type="GO" id="GO:0008173">
    <property type="term" value="F:RNA methyltransferase activity"/>
    <property type="evidence" value="ECO:0007669"/>
    <property type="project" value="InterPro"/>
</dbReference>
<dbReference type="InterPro" id="IPR001537">
    <property type="entry name" value="SpoU_MeTrfase"/>
</dbReference>
<accession>A0A1I4SB21</accession>
<evidence type="ECO:0000256" key="2">
    <source>
        <dbReference type="ARBA" id="ARBA00022603"/>
    </source>
</evidence>